<reference evidence="2 3" key="1">
    <citation type="submission" date="2015-07" db="EMBL/GenBank/DDBJ databases">
        <title>Emmonsia species relationships and genome sequence.</title>
        <authorList>
            <person name="Cuomo C.A."/>
            <person name="Schwartz I.S."/>
            <person name="Kenyon C."/>
            <person name="de Hoog G.S."/>
            <person name="Govender N.P."/>
            <person name="Botha A."/>
            <person name="Moreno L."/>
            <person name="de Vries M."/>
            <person name="Munoz J.F."/>
            <person name="Stielow J.B."/>
        </authorList>
    </citation>
    <scope>NUCLEOTIDE SEQUENCE [LARGE SCALE GENOMIC DNA]</scope>
    <source>
        <strain evidence="2 3">CBS 136260</strain>
    </source>
</reference>
<sequence length="613" mass="69851">MACSCAPDPERPKPQNPTARRLREVLTAWLPNSSEGAYHEYLQHLSPDYDHLLTYSWYDRLWRSASDDSKRHWESEISLHASPVHVIEINNQKGFLKHSHYDGTIAESMAELQSHLSGHPDSSKGDLCYRIICTQHVTSLSMEALGCGLSLDPNVLSRHIGTAFKPIEACTSLAELCNTDISNVPSSVGNFEKDRNLQIVRKSLGRLSIANVDHAKDHTTRHSLLKSSYDCQSYPVTLTVDVPRTIYVQAYQHENDKTSVAGHHVPIRALTLQEPILTRRIARDRFGDDSMLCDQGERYTQNGLDILQHITVHITSTKIKPGYEQVLIIFPPYPQLEDDNDPYVFLDPLARKEVLKSFDEFHQSGDKKEHIFCSTAAPCPGSSSARDIEIFVKDILSLEHSNLRKGPNDIIHILQEYAINAWFDRLQTLEDQLENLKLQSQHQKVTDVEQTSEDEMLHEEGMKEALLRYISSLEINIRCLNFELHAMGKGMARNSRDNSAQLDETIKKYLHIKLHMDLLLSRTQHRLDMKNNRINKALTKLQIQESRKSIEQAETTYRFGLFLYTAIMRLLGFRNEPSRNGTSPIDLGICGCCCLHHPNYLGGCIIPFYNEDA</sequence>
<organism evidence="2 3">
    <name type="scientific">Emergomyces africanus</name>
    <dbReference type="NCBI Taxonomy" id="1955775"/>
    <lineage>
        <taxon>Eukaryota</taxon>
        <taxon>Fungi</taxon>
        <taxon>Dikarya</taxon>
        <taxon>Ascomycota</taxon>
        <taxon>Pezizomycotina</taxon>
        <taxon>Eurotiomycetes</taxon>
        <taxon>Eurotiomycetidae</taxon>
        <taxon>Onygenales</taxon>
        <taxon>Ajellomycetaceae</taxon>
        <taxon>Emergomyces</taxon>
    </lineage>
</organism>
<keyword evidence="3" id="KW-1185">Reference proteome</keyword>
<dbReference type="AlphaFoldDB" id="A0A1B7P0R4"/>
<keyword evidence="1" id="KW-0175">Coiled coil</keyword>
<proteinExistence type="predicted"/>
<dbReference type="Proteomes" id="UP000091918">
    <property type="component" value="Unassembled WGS sequence"/>
</dbReference>
<feature type="coiled-coil region" evidence="1">
    <location>
        <begin position="419"/>
        <end position="446"/>
    </location>
</feature>
<comment type="caution">
    <text evidence="2">The sequence shown here is derived from an EMBL/GenBank/DDBJ whole genome shotgun (WGS) entry which is preliminary data.</text>
</comment>
<accession>A0A1B7P0R4</accession>
<gene>
    <name evidence="2" type="ORF">ACJ72_03058</name>
</gene>
<dbReference type="STRING" id="1658172.A0A1B7P0R4"/>
<name>A0A1B7P0R4_9EURO</name>
<dbReference type="OrthoDB" id="4343726at2759"/>
<evidence type="ECO:0000313" key="2">
    <source>
        <dbReference type="EMBL" id="OAX82594.1"/>
    </source>
</evidence>
<protein>
    <submittedName>
        <fullName evidence="2">Uncharacterized protein</fullName>
    </submittedName>
</protein>
<evidence type="ECO:0000256" key="1">
    <source>
        <dbReference type="SAM" id="Coils"/>
    </source>
</evidence>
<evidence type="ECO:0000313" key="3">
    <source>
        <dbReference type="Proteomes" id="UP000091918"/>
    </source>
</evidence>
<dbReference type="EMBL" id="LGUA01000283">
    <property type="protein sequence ID" value="OAX82594.1"/>
    <property type="molecule type" value="Genomic_DNA"/>
</dbReference>